<feature type="region of interest" description="Disordered" evidence="1">
    <location>
        <begin position="1"/>
        <end position="88"/>
    </location>
</feature>
<dbReference type="EMBL" id="QFFM01000012">
    <property type="protein sequence ID" value="PWG65654.1"/>
    <property type="molecule type" value="Genomic_DNA"/>
</dbReference>
<proteinExistence type="predicted"/>
<gene>
    <name evidence="3" type="ORF">DF196_06900</name>
</gene>
<organism evidence="3 4">
    <name type="scientific">Bifidobacterium callitrichidarum</name>
    <dbReference type="NCBI Taxonomy" id="2052941"/>
    <lineage>
        <taxon>Bacteria</taxon>
        <taxon>Bacillati</taxon>
        <taxon>Actinomycetota</taxon>
        <taxon>Actinomycetes</taxon>
        <taxon>Bifidobacteriales</taxon>
        <taxon>Bifidobacteriaceae</taxon>
        <taxon>Bifidobacterium</taxon>
    </lineage>
</organism>
<keyword evidence="2" id="KW-0472">Membrane</keyword>
<keyword evidence="2" id="KW-1133">Transmembrane helix</keyword>
<comment type="caution">
    <text evidence="3">The sequence shown here is derived from an EMBL/GenBank/DDBJ whole genome shotgun (WGS) entry which is preliminary data.</text>
</comment>
<feature type="compositionally biased region" description="Basic and acidic residues" evidence="1">
    <location>
        <begin position="7"/>
        <end position="16"/>
    </location>
</feature>
<evidence type="ECO:0000256" key="1">
    <source>
        <dbReference type="SAM" id="MobiDB-lite"/>
    </source>
</evidence>
<protein>
    <submittedName>
        <fullName evidence="3">Uncharacterized protein</fullName>
    </submittedName>
</protein>
<reference evidence="3 4" key="1">
    <citation type="journal article" date="2018" name="Int. J. Syst. Evol. Microbiol.">
        <title>Bifidobacterium callitrichidarum sp. nov. from the faeces of the emperor tamarin (Saguinus imperator).</title>
        <authorList>
            <person name="Modesto M."/>
            <person name="Michelini S."/>
            <person name="Sansosti M.C."/>
            <person name="De Filippo C."/>
            <person name="Cavalieri D."/>
            <person name="Qvirist L."/>
            <person name="Andlid T."/>
            <person name="Spiezio C."/>
            <person name="Sandri C."/>
            <person name="Pascarelli S."/>
            <person name="Sgorbati B."/>
            <person name="Mattarelli P."/>
        </authorList>
    </citation>
    <scope>NUCLEOTIDE SEQUENCE [LARGE SCALE GENOMIC DNA]</scope>
    <source>
        <strain evidence="3 4">TRI 5</strain>
    </source>
</reference>
<evidence type="ECO:0000313" key="3">
    <source>
        <dbReference type="EMBL" id="PWG65654.1"/>
    </source>
</evidence>
<evidence type="ECO:0000256" key="2">
    <source>
        <dbReference type="SAM" id="Phobius"/>
    </source>
</evidence>
<dbReference type="Proteomes" id="UP000245876">
    <property type="component" value="Unassembled WGS sequence"/>
</dbReference>
<dbReference type="AlphaFoldDB" id="A0A2U2N9J3"/>
<dbReference type="RefSeq" id="WP_109057123.1">
    <property type="nucleotide sequence ID" value="NZ_QFFM01000012.1"/>
</dbReference>
<feature type="compositionally biased region" description="Basic and acidic residues" evidence="1">
    <location>
        <begin position="59"/>
        <end position="76"/>
    </location>
</feature>
<accession>A0A2U2N9J3</accession>
<keyword evidence="2" id="KW-0812">Transmembrane</keyword>
<feature type="transmembrane region" description="Helical" evidence="2">
    <location>
        <begin position="127"/>
        <end position="148"/>
    </location>
</feature>
<evidence type="ECO:0000313" key="4">
    <source>
        <dbReference type="Proteomes" id="UP000245876"/>
    </source>
</evidence>
<name>A0A2U2N9J3_9BIFI</name>
<feature type="transmembrane region" description="Helical" evidence="2">
    <location>
        <begin position="100"/>
        <end position="121"/>
    </location>
</feature>
<sequence>MNSSIQHLEKELDDSVRTPGENQNPDETETVAMKATGKKPTPQSFQPSGVRKRKPRQAKKPELPVAEKTEEVKPEPVKNPTLVDDPYGPKPLEPATFKEMSLVALPTILGAAGLVLLTVVSLVCNQFALAIILGLSVIGLIGWRICVFDWTPVTTLVRSIEDGYGFHVLKVIQDTDVTEPVKLIHTLGRYIIWYSVPGNPEIKAANLLITDGRITLMATSNDLVIPSAGQETVK</sequence>
<keyword evidence="4" id="KW-1185">Reference proteome</keyword>